<dbReference type="Gene3D" id="3.40.250.10">
    <property type="entry name" value="Rhodanese-like domain"/>
    <property type="match status" value="1"/>
</dbReference>
<evidence type="ECO:0000313" key="2">
    <source>
        <dbReference type="EMBL" id="SEK85303.1"/>
    </source>
</evidence>
<dbReference type="SUPFAM" id="SSF52821">
    <property type="entry name" value="Rhodanese/Cell cycle control phosphatase"/>
    <property type="match status" value="1"/>
</dbReference>
<name>A0A1H7KEK9_9LACT</name>
<reference evidence="3" key="1">
    <citation type="submission" date="2016-10" db="EMBL/GenBank/DDBJ databases">
        <authorList>
            <person name="Varghese N."/>
            <person name="Submissions S."/>
        </authorList>
    </citation>
    <scope>NUCLEOTIDE SEQUENCE [LARGE SCALE GENOMIC DNA]</scope>
    <source>
        <strain evidence="3">DSM 19183</strain>
    </source>
</reference>
<dbReference type="Pfam" id="PF00581">
    <property type="entry name" value="Rhodanese"/>
    <property type="match status" value="1"/>
</dbReference>
<dbReference type="AlphaFoldDB" id="A0A1H7KEK9"/>
<dbReference type="OrthoDB" id="9800872at2"/>
<keyword evidence="2" id="KW-0808">Transferase</keyword>
<protein>
    <submittedName>
        <fullName evidence="2">Rhodanese-related sulfurtransferase</fullName>
    </submittedName>
</protein>
<dbReference type="GO" id="GO:0016740">
    <property type="term" value="F:transferase activity"/>
    <property type="evidence" value="ECO:0007669"/>
    <property type="project" value="UniProtKB-KW"/>
</dbReference>
<dbReference type="STRING" id="426702.SAMN04488099_107100"/>
<sequence length="105" mass="11584">MFGLFNRSASISADQLKVDRNSQTKIIDVRMPGEYRAGHIPGAENVPLNKIEGYTGNNNEKVYVICQSGMRSKRAASILKKKGYDVVNIRGGMTQWNGPVRGGKQ</sequence>
<organism evidence="2 3">
    <name type="scientific">Alkalibacterium pelagium</name>
    <dbReference type="NCBI Taxonomy" id="426702"/>
    <lineage>
        <taxon>Bacteria</taxon>
        <taxon>Bacillati</taxon>
        <taxon>Bacillota</taxon>
        <taxon>Bacilli</taxon>
        <taxon>Lactobacillales</taxon>
        <taxon>Carnobacteriaceae</taxon>
        <taxon>Alkalibacterium</taxon>
    </lineage>
</organism>
<dbReference type="SMART" id="SM00450">
    <property type="entry name" value="RHOD"/>
    <property type="match status" value="1"/>
</dbReference>
<feature type="domain" description="Rhodanese" evidence="1">
    <location>
        <begin position="20"/>
        <end position="102"/>
    </location>
</feature>
<dbReference type="EMBL" id="FNZU01000007">
    <property type="protein sequence ID" value="SEK85303.1"/>
    <property type="molecule type" value="Genomic_DNA"/>
</dbReference>
<dbReference type="InterPro" id="IPR036873">
    <property type="entry name" value="Rhodanese-like_dom_sf"/>
</dbReference>
<dbReference type="Proteomes" id="UP000199081">
    <property type="component" value="Unassembled WGS sequence"/>
</dbReference>
<dbReference type="PANTHER" id="PTHR43031:SF17">
    <property type="entry name" value="SULFURTRANSFERASE YTWF-RELATED"/>
    <property type="match status" value="1"/>
</dbReference>
<dbReference type="PANTHER" id="PTHR43031">
    <property type="entry name" value="FAD-DEPENDENT OXIDOREDUCTASE"/>
    <property type="match status" value="1"/>
</dbReference>
<gene>
    <name evidence="2" type="ORF">SAMN04488099_107100</name>
</gene>
<dbReference type="PROSITE" id="PS50206">
    <property type="entry name" value="RHODANESE_3"/>
    <property type="match status" value="1"/>
</dbReference>
<evidence type="ECO:0000313" key="3">
    <source>
        <dbReference type="Proteomes" id="UP000199081"/>
    </source>
</evidence>
<evidence type="ECO:0000259" key="1">
    <source>
        <dbReference type="PROSITE" id="PS50206"/>
    </source>
</evidence>
<dbReference type="RefSeq" id="WP_091480797.1">
    <property type="nucleotide sequence ID" value="NZ_BJYC01000010.1"/>
</dbReference>
<dbReference type="InterPro" id="IPR001763">
    <property type="entry name" value="Rhodanese-like_dom"/>
</dbReference>
<proteinExistence type="predicted"/>
<dbReference type="InterPro" id="IPR050229">
    <property type="entry name" value="GlpE_sulfurtransferase"/>
</dbReference>
<keyword evidence="3" id="KW-1185">Reference proteome</keyword>
<accession>A0A1H7KEK9</accession>
<dbReference type="CDD" id="cd00158">
    <property type="entry name" value="RHOD"/>
    <property type="match status" value="1"/>
</dbReference>